<dbReference type="GO" id="GO:0019843">
    <property type="term" value="F:rRNA binding"/>
    <property type="evidence" value="ECO:0007669"/>
    <property type="project" value="UniProtKB-KW"/>
</dbReference>
<keyword evidence="2" id="KW-0699">rRNA-binding</keyword>
<protein>
    <recommendedName>
        <fullName evidence="6">50S ribosomal protein L9, chloroplastic</fullName>
    </recommendedName>
</protein>
<evidence type="ECO:0000256" key="6">
    <source>
        <dbReference type="ARBA" id="ARBA00035427"/>
    </source>
</evidence>
<dbReference type="Gene3D" id="3.10.430.100">
    <property type="entry name" value="Ribosomal protein L9, C-terminal domain"/>
    <property type="match status" value="1"/>
</dbReference>
<evidence type="ECO:0000256" key="7">
    <source>
        <dbReference type="SAM" id="MobiDB-lite"/>
    </source>
</evidence>
<feature type="domain" description="Ribosomal protein L9" evidence="9">
    <location>
        <begin position="71"/>
        <end position="115"/>
    </location>
</feature>
<feature type="compositionally biased region" description="Polar residues" evidence="7">
    <location>
        <begin position="47"/>
        <end position="57"/>
    </location>
</feature>
<dbReference type="InterPro" id="IPR036791">
    <property type="entry name" value="Ribosomal_bL9_C_sf"/>
</dbReference>
<dbReference type="InterPro" id="IPR000244">
    <property type="entry name" value="Ribosomal_bL9"/>
</dbReference>
<comment type="similarity">
    <text evidence="1">Belongs to the bacterial ribosomal protein bL9 family.</text>
</comment>
<feature type="region of interest" description="Disordered" evidence="7">
    <location>
        <begin position="42"/>
        <end position="62"/>
    </location>
</feature>
<evidence type="ECO:0000259" key="9">
    <source>
        <dbReference type="Pfam" id="PF01281"/>
    </source>
</evidence>
<dbReference type="GO" id="GO:0003735">
    <property type="term" value="F:structural constituent of ribosome"/>
    <property type="evidence" value="ECO:0007669"/>
    <property type="project" value="InterPro"/>
</dbReference>
<proteinExistence type="inferred from homology"/>
<dbReference type="InterPro" id="IPR020070">
    <property type="entry name" value="Ribosomal_bL9_N"/>
</dbReference>
<name>A0A1Z5K4I3_FISSO</name>
<evidence type="ECO:0000259" key="10">
    <source>
        <dbReference type="Pfam" id="PF03948"/>
    </source>
</evidence>
<dbReference type="InterPro" id="IPR009027">
    <property type="entry name" value="Ribosomal_bL9/RNase_H1_N"/>
</dbReference>
<comment type="caution">
    <text evidence="11">The sequence shown here is derived from an EMBL/GenBank/DDBJ whole genome shotgun (WGS) entry which is preliminary data.</text>
</comment>
<evidence type="ECO:0000256" key="5">
    <source>
        <dbReference type="ARBA" id="ARBA00023274"/>
    </source>
</evidence>
<dbReference type="GO" id="GO:0006412">
    <property type="term" value="P:translation"/>
    <property type="evidence" value="ECO:0007669"/>
    <property type="project" value="InterPro"/>
</dbReference>
<dbReference type="Pfam" id="PF01281">
    <property type="entry name" value="Ribosomal_L9_N"/>
    <property type="match status" value="1"/>
</dbReference>
<evidence type="ECO:0000256" key="8">
    <source>
        <dbReference type="SAM" id="SignalP"/>
    </source>
</evidence>
<dbReference type="GO" id="GO:1990904">
    <property type="term" value="C:ribonucleoprotein complex"/>
    <property type="evidence" value="ECO:0007669"/>
    <property type="project" value="UniProtKB-KW"/>
</dbReference>
<feature type="chain" id="PRO_5012712623" description="50S ribosomal protein L9, chloroplastic" evidence="8">
    <location>
        <begin position="24"/>
        <end position="228"/>
    </location>
</feature>
<dbReference type="SUPFAM" id="SSF55653">
    <property type="entry name" value="Ribosomal protein L9 C-domain"/>
    <property type="match status" value="1"/>
</dbReference>
<keyword evidence="4" id="KW-0689">Ribosomal protein</keyword>
<keyword evidence="3" id="KW-0694">RNA-binding</keyword>
<dbReference type="GO" id="GO:0005840">
    <property type="term" value="C:ribosome"/>
    <property type="evidence" value="ECO:0007669"/>
    <property type="project" value="UniProtKB-KW"/>
</dbReference>
<dbReference type="InterPro" id="IPR020069">
    <property type="entry name" value="Ribosomal_bL9_C"/>
</dbReference>
<evidence type="ECO:0000256" key="1">
    <source>
        <dbReference type="ARBA" id="ARBA00010605"/>
    </source>
</evidence>
<dbReference type="EMBL" id="BDSP01000153">
    <property type="protein sequence ID" value="GAX21129.1"/>
    <property type="molecule type" value="Genomic_DNA"/>
</dbReference>
<dbReference type="Gene3D" id="3.40.5.10">
    <property type="entry name" value="Ribosomal protein L9, N-terminal domain"/>
    <property type="match status" value="1"/>
</dbReference>
<dbReference type="InterPro" id="IPR036935">
    <property type="entry name" value="Ribosomal_bL9_N_sf"/>
</dbReference>
<dbReference type="PANTHER" id="PTHR21368">
    <property type="entry name" value="50S RIBOSOMAL PROTEIN L9"/>
    <property type="match status" value="1"/>
</dbReference>
<evidence type="ECO:0000256" key="4">
    <source>
        <dbReference type="ARBA" id="ARBA00022980"/>
    </source>
</evidence>
<organism evidence="11 12">
    <name type="scientific">Fistulifera solaris</name>
    <name type="common">Oleaginous diatom</name>
    <dbReference type="NCBI Taxonomy" id="1519565"/>
    <lineage>
        <taxon>Eukaryota</taxon>
        <taxon>Sar</taxon>
        <taxon>Stramenopiles</taxon>
        <taxon>Ochrophyta</taxon>
        <taxon>Bacillariophyta</taxon>
        <taxon>Bacillariophyceae</taxon>
        <taxon>Bacillariophycidae</taxon>
        <taxon>Naviculales</taxon>
        <taxon>Naviculaceae</taxon>
        <taxon>Fistulifera</taxon>
    </lineage>
</organism>
<dbReference type="Pfam" id="PF03948">
    <property type="entry name" value="Ribosomal_L9_C"/>
    <property type="match status" value="1"/>
</dbReference>
<gene>
    <name evidence="11" type="ORF">FisN_1Lh195</name>
</gene>
<keyword evidence="12" id="KW-1185">Reference proteome</keyword>
<evidence type="ECO:0000256" key="3">
    <source>
        <dbReference type="ARBA" id="ARBA00022884"/>
    </source>
</evidence>
<dbReference type="Proteomes" id="UP000198406">
    <property type="component" value="Unassembled WGS sequence"/>
</dbReference>
<evidence type="ECO:0000313" key="12">
    <source>
        <dbReference type="Proteomes" id="UP000198406"/>
    </source>
</evidence>
<reference evidence="11 12" key="1">
    <citation type="journal article" date="2015" name="Plant Cell">
        <title>Oil accumulation by the oleaginous diatom Fistulifera solaris as revealed by the genome and transcriptome.</title>
        <authorList>
            <person name="Tanaka T."/>
            <person name="Maeda Y."/>
            <person name="Veluchamy A."/>
            <person name="Tanaka M."/>
            <person name="Abida H."/>
            <person name="Marechal E."/>
            <person name="Bowler C."/>
            <person name="Muto M."/>
            <person name="Sunaga Y."/>
            <person name="Tanaka M."/>
            <person name="Yoshino T."/>
            <person name="Taniguchi T."/>
            <person name="Fukuda Y."/>
            <person name="Nemoto M."/>
            <person name="Matsumoto M."/>
            <person name="Wong P.S."/>
            <person name="Aburatani S."/>
            <person name="Fujibuchi W."/>
        </authorList>
    </citation>
    <scope>NUCLEOTIDE SEQUENCE [LARGE SCALE GENOMIC DNA]</scope>
    <source>
        <strain evidence="11 12">JPCC DA0580</strain>
    </source>
</reference>
<sequence>MALPNATLSLILCLGWFMSMAQANHSAHFMTASFVIQASPKRAGPANSVSSPTSQLNAKKKAPVNAATKKVQVKLLKHIAGTGQAGQVIMVTPAFYNNKLRPTQSAVLISDEEVQKEQEKAAEADKQTRETAEKLKELFLSKKVVFKRKVGPDGQLFGGIGAKAIMEEMISTFGEEEFLSRKTVKVTSLLDANGKKIAGDIKHTGEFGASISLTQDISAKIEIEVEGE</sequence>
<feature type="signal peptide" evidence="8">
    <location>
        <begin position="1"/>
        <end position="23"/>
    </location>
</feature>
<dbReference type="OrthoDB" id="45574at2759"/>
<accession>A0A1Z5K4I3</accession>
<dbReference type="InParanoid" id="A0A1Z5K4I3"/>
<evidence type="ECO:0000256" key="2">
    <source>
        <dbReference type="ARBA" id="ARBA00022730"/>
    </source>
</evidence>
<dbReference type="SUPFAM" id="SSF55658">
    <property type="entry name" value="L9 N-domain-like"/>
    <property type="match status" value="1"/>
</dbReference>
<dbReference type="AlphaFoldDB" id="A0A1Z5K4I3"/>
<feature type="domain" description="Large ribosomal subunit protein bL9 C-terminal" evidence="10">
    <location>
        <begin position="130"/>
        <end position="226"/>
    </location>
</feature>
<evidence type="ECO:0000313" key="11">
    <source>
        <dbReference type="EMBL" id="GAX21129.1"/>
    </source>
</evidence>
<keyword evidence="5" id="KW-0687">Ribonucleoprotein</keyword>
<keyword evidence="8" id="KW-0732">Signal</keyword>